<feature type="compositionally biased region" description="Acidic residues" evidence="10">
    <location>
        <begin position="264"/>
        <end position="278"/>
    </location>
</feature>
<dbReference type="SUPFAM" id="SSF47576">
    <property type="entry name" value="Calponin-homology domain, CH-domain"/>
    <property type="match status" value="2"/>
</dbReference>
<dbReference type="SMART" id="SM00033">
    <property type="entry name" value="CH"/>
    <property type="match status" value="4"/>
</dbReference>
<feature type="region of interest" description="Disordered" evidence="10">
    <location>
        <begin position="449"/>
        <end position="476"/>
    </location>
</feature>
<comment type="caution">
    <text evidence="13">The sequence shown here is derived from an EMBL/GenBank/DDBJ whole genome shotgun (WGS) entry which is preliminary data.</text>
</comment>
<evidence type="ECO:0000256" key="7">
    <source>
        <dbReference type="ARBA" id="ARBA00023136"/>
    </source>
</evidence>
<feature type="transmembrane region" description="Helical" evidence="11">
    <location>
        <begin position="106"/>
        <end position="126"/>
    </location>
</feature>
<evidence type="ECO:0000313" key="14">
    <source>
        <dbReference type="Proteomes" id="UP001150062"/>
    </source>
</evidence>
<feature type="transmembrane region" description="Helical" evidence="11">
    <location>
        <begin position="302"/>
        <end position="325"/>
    </location>
</feature>
<dbReference type="Gene3D" id="1.10.418.10">
    <property type="entry name" value="Calponin-like domain"/>
    <property type="match status" value="4"/>
</dbReference>
<evidence type="ECO:0000259" key="12">
    <source>
        <dbReference type="PROSITE" id="PS50021"/>
    </source>
</evidence>
<feature type="transmembrane region" description="Helical" evidence="11">
    <location>
        <begin position="168"/>
        <end position="187"/>
    </location>
</feature>
<dbReference type="PRINTS" id="PR01130">
    <property type="entry name" value="DERENTRNSPRT"/>
</dbReference>
<keyword evidence="9" id="KW-0175">Coiled coil</keyword>
<keyword evidence="8" id="KW-0009">Actin-binding</keyword>
<feature type="region of interest" description="Disordered" evidence="10">
    <location>
        <begin position="249"/>
        <end position="283"/>
    </location>
</feature>
<feature type="domain" description="Calponin-homology (CH)" evidence="12">
    <location>
        <begin position="1579"/>
        <end position="1683"/>
    </location>
</feature>
<dbReference type="CDD" id="cd21220">
    <property type="entry name" value="CH_PLS_FIM_rpt4"/>
    <property type="match status" value="1"/>
</dbReference>
<evidence type="ECO:0000256" key="3">
    <source>
        <dbReference type="ARBA" id="ARBA00022448"/>
    </source>
</evidence>
<dbReference type="Pfam" id="PF00307">
    <property type="entry name" value="CH"/>
    <property type="match status" value="4"/>
</dbReference>
<dbReference type="Proteomes" id="UP001150062">
    <property type="component" value="Unassembled WGS sequence"/>
</dbReference>
<feature type="region of interest" description="Disordered" evidence="10">
    <location>
        <begin position="1457"/>
        <end position="1491"/>
    </location>
</feature>
<keyword evidence="3" id="KW-0813">Transport</keyword>
<keyword evidence="6 11" id="KW-1133">Transmembrane helix</keyword>
<feature type="domain" description="Calponin-homology (CH)" evidence="12">
    <location>
        <begin position="1388"/>
        <end position="1551"/>
    </location>
</feature>
<accession>A0ABQ8X1M0</accession>
<dbReference type="InterPro" id="IPR036259">
    <property type="entry name" value="MFS_trans_sf"/>
</dbReference>
<feature type="region of interest" description="Disordered" evidence="10">
    <location>
        <begin position="721"/>
        <end position="747"/>
    </location>
</feature>
<evidence type="ECO:0000256" key="10">
    <source>
        <dbReference type="SAM" id="MobiDB-lite"/>
    </source>
</evidence>
<evidence type="ECO:0000256" key="2">
    <source>
        <dbReference type="ARBA" id="ARBA00007965"/>
    </source>
</evidence>
<dbReference type="PANTHER" id="PTHR19961:SF18">
    <property type="entry name" value="FI19014P1"/>
    <property type="match status" value="1"/>
</dbReference>
<feature type="transmembrane region" description="Helical" evidence="11">
    <location>
        <begin position="16"/>
        <end position="35"/>
    </location>
</feature>
<feature type="transmembrane region" description="Helical" evidence="11">
    <location>
        <begin position="337"/>
        <end position="354"/>
    </location>
</feature>
<feature type="coiled-coil region" evidence="9">
    <location>
        <begin position="1019"/>
        <end position="1364"/>
    </location>
</feature>
<evidence type="ECO:0000256" key="4">
    <source>
        <dbReference type="ARBA" id="ARBA00022692"/>
    </source>
</evidence>
<keyword evidence="7 11" id="KW-0472">Membrane</keyword>
<evidence type="ECO:0000256" key="5">
    <source>
        <dbReference type="ARBA" id="ARBA00022737"/>
    </source>
</evidence>
<dbReference type="InterPro" id="IPR002259">
    <property type="entry name" value="Eqnu_transpt"/>
</dbReference>
<dbReference type="PANTHER" id="PTHR19961">
    <property type="entry name" value="FIMBRIN/PLASTIN"/>
    <property type="match status" value="1"/>
</dbReference>
<protein>
    <submittedName>
        <fullName evidence="13">Fimbrin-1</fullName>
    </submittedName>
</protein>
<keyword evidence="4 11" id="KW-0812">Transmembrane</keyword>
<dbReference type="CDD" id="cd21218">
    <property type="entry name" value="CH_PLS_FIM_rpt2"/>
    <property type="match status" value="1"/>
</dbReference>
<dbReference type="SUPFAM" id="SSF103473">
    <property type="entry name" value="MFS general substrate transporter"/>
    <property type="match status" value="1"/>
</dbReference>
<feature type="transmembrane region" description="Helical" evidence="11">
    <location>
        <begin position="202"/>
        <end position="223"/>
    </location>
</feature>
<sequence length="1942" mass="226625">MSYKPNSKPPKDKGNMAYFFFTLMGVAHLLPFNAFLTAFDYFNTNLSKVSKSFEFYFSSIMTWGTFIALGFDLFISSYIQNKKSKLSQEELEEENKKQKLRFTPRVVGSYIIYILTTGSVPIIMLLCPLKVAFGIMMVNVVLVGLSTGICQGGIFGFAAIFEPKYTTAIMSGQGFAGVIVSFLRLITKGATKQTTKGIRDSAFAYFAASAGIVFFIIIGYFVLINTKFAKYYISKYYYHLHHSDNIQEDPKNINESGRSSTNESENENNDLVEDDPEKDESTTALLGGAPKQIKLWPLYKKIFRFSFSVFFVFLITLALFPSVLVQIPSTRNHLNTTGWYALILITLFNCLDTVGRTLPRWLPNLFSNNVLVIFVVTRLAFYVLFVLCVEKVIFTDTVSIIIVLLFSISNGYPSSISMMRGPFAEGVKEHERSTAAVMMFSNDDNLHNLKERPQRYSKENQDLSGTKSHNKKKKKAKIEKEELEQLYKELELQEEQIKLLASTGMQVHEENQRLKKRIRHYEKLDQSFDFDKQEKQDLREQIEELEIYITEFEKRNEFLMEKLGLANEDNQKYLSQVIKTEEINEKLRNEIRKEKKVTTETQELKEKLEQFQHTTQQLEQLKKIQHKLQQQLSQERIGKTELENDNIDLSNENIQFKKTIKSLKEKINDNEEFIQQTENLQKQLEELKLQNYWLEQLSLQNAKTYESIIVLVENYKKNKNEKENNQLTSKGNKQQQEKKGKNDFSMNDSIYPDDPMFKDTELALKSIGSTLYDESNFFSSLNESIQLSPSVETNDIVFISSEETPNKRRILYLTYLIFFQYRITQLYDLKNSLTTEISELRDELAESGRKLKLENERRVSLENLLRSSELSLGEENKERIAIEDLKSRLELELQNAKNRENELKKQNGTLKNMNSKLEEANKQTISDHERDLKKLKNEWQKAKLELIQEKVDLKNDFLEKIEERDQLFNRQKEKMEEKIKRVLKEKEQDAYKLRQKYELEINDLKFQSKQYQQGLTECNQSKQHLLDNYKNKINTLKEETTRLKDQHKVQINYFNDQISILEEKLKDKEEQSLKERQKRERAETLKKELEKTLNVLKKNNATQLSENLQLNKENSKLNQTNKNLQENLEILQKQLEELINTQNNDDDNDNKHNDNDDEKLNQNILYLRSEINNLKIEHQRELELIQQENKKLLKEKLHEISKLKKDIRLLSKRLTFKEEEIKLLQSHRKKIEDRLQIYKSKIEKDAKLRKQYNDELHRLKKENSIDAKKMKKEIGKLKKKMELKEQRRKILFEKYSKFEELLKIAKEKLKTNYKEKKTLKKELSKLENLQAGLSRENLDLKNQVSLLEKQIEKLKQQLEDALNLPKDQIQRGKQLSDNQLISSNRKMSLLERMLIKYINSELSSDLELKGILPIGVKTSDLSMAVENGLLLCKLINKCFPNTIDERVLNHFNDNSQVIKNKNQNNNDNSNNNISSSSSSNKNKSQIDGGDDDEEDIIVNEIRLSKLENHTLCINSAKAIGCQAFEIEPKALLDGDIQACIHMTWEIIKQGLLSRINLKSHPELFVLCNKSENIQVLMKMAPEEILLRWVNYHLKTINIKKKVNKFGTEFTDSTIYALLLSQVAPDECPIKPFFETESLEKRAHLVVKYAKKIHATQFISHESIAAGNEKLNLAFLAHLFEIRTGLESQKRLQLQSRRVLQTETREERSFRLWINSLGVKPNVYHLYEDLKDGLILCQVIEKIGPKKIVNWKKIKMEGINVFEKVVNCEQSIQSARKLGLKITTSARDIIDTNKKFVLGLIWQLMRYDVMNILKNLQVLEGFKINDTHLVQWANKKVESSSKKGSKNFQQIINFRDVTLSTGIFIIDLIYSISPKSVNYKYVTHGRNDQAALKNARYAITLTRKLGGSVFLLPEDIVEVKDKMILTLVGELMKIEKIFHSKKN</sequence>
<proteinExistence type="inferred from homology"/>
<evidence type="ECO:0000256" key="11">
    <source>
        <dbReference type="SAM" id="Phobius"/>
    </source>
</evidence>
<gene>
    <name evidence="13" type="ORF">M0813_10862</name>
</gene>
<evidence type="ECO:0000256" key="9">
    <source>
        <dbReference type="SAM" id="Coils"/>
    </source>
</evidence>
<dbReference type="InterPro" id="IPR036872">
    <property type="entry name" value="CH_dom_sf"/>
</dbReference>
<evidence type="ECO:0000256" key="6">
    <source>
        <dbReference type="ARBA" id="ARBA00022989"/>
    </source>
</evidence>
<evidence type="ECO:0000256" key="8">
    <source>
        <dbReference type="ARBA" id="ARBA00023203"/>
    </source>
</evidence>
<dbReference type="Pfam" id="PF01733">
    <property type="entry name" value="Nucleoside_tran"/>
    <property type="match status" value="1"/>
</dbReference>
<feature type="transmembrane region" description="Helical" evidence="11">
    <location>
        <begin position="366"/>
        <end position="387"/>
    </location>
</feature>
<feature type="compositionally biased region" description="Low complexity" evidence="10">
    <location>
        <begin position="1457"/>
        <end position="1487"/>
    </location>
</feature>
<keyword evidence="5" id="KW-0677">Repeat</keyword>
<dbReference type="InterPro" id="IPR001715">
    <property type="entry name" value="CH_dom"/>
</dbReference>
<dbReference type="PROSITE" id="PS50021">
    <property type="entry name" value="CH"/>
    <property type="match status" value="4"/>
</dbReference>
<dbReference type="EMBL" id="JAOAOG010000343">
    <property type="protein sequence ID" value="KAJ6226433.1"/>
    <property type="molecule type" value="Genomic_DNA"/>
</dbReference>
<reference evidence="13" key="1">
    <citation type="submission" date="2022-08" db="EMBL/GenBank/DDBJ databases">
        <title>Novel sulfate-reducing endosymbionts in the free-living metamonad Anaeramoeba.</title>
        <authorList>
            <person name="Jerlstrom-Hultqvist J."/>
            <person name="Cepicka I."/>
            <person name="Gallot-Lavallee L."/>
            <person name="Salas-Leiva D."/>
            <person name="Curtis B.A."/>
            <person name="Zahonova K."/>
            <person name="Pipaliya S."/>
            <person name="Dacks J."/>
            <person name="Roger A.J."/>
        </authorList>
    </citation>
    <scope>NUCLEOTIDE SEQUENCE</scope>
    <source>
        <strain evidence="13">Schooner1</strain>
    </source>
</reference>
<feature type="transmembrane region" description="Helical" evidence="11">
    <location>
        <begin position="132"/>
        <end position="161"/>
    </location>
</feature>
<feature type="transmembrane region" description="Helical" evidence="11">
    <location>
        <begin position="55"/>
        <end position="75"/>
    </location>
</feature>
<feature type="coiled-coil region" evidence="9">
    <location>
        <begin position="823"/>
        <end position="989"/>
    </location>
</feature>
<feature type="compositionally biased region" description="Basic and acidic residues" evidence="10">
    <location>
        <begin position="449"/>
        <end position="461"/>
    </location>
</feature>
<dbReference type="InterPro" id="IPR039959">
    <property type="entry name" value="Fimbrin/Plastin"/>
</dbReference>
<feature type="compositionally biased region" description="Low complexity" evidence="10">
    <location>
        <begin position="254"/>
        <end position="263"/>
    </location>
</feature>
<feature type="domain" description="Calponin-homology (CH)" evidence="12">
    <location>
        <begin position="1703"/>
        <end position="1808"/>
    </location>
</feature>
<evidence type="ECO:0000256" key="1">
    <source>
        <dbReference type="ARBA" id="ARBA00004141"/>
    </source>
</evidence>
<name>A0ABQ8X1M0_9EUKA</name>
<evidence type="ECO:0000313" key="13">
    <source>
        <dbReference type="EMBL" id="KAJ6226433.1"/>
    </source>
</evidence>
<organism evidence="13 14">
    <name type="scientific">Anaeramoeba flamelloides</name>
    <dbReference type="NCBI Taxonomy" id="1746091"/>
    <lineage>
        <taxon>Eukaryota</taxon>
        <taxon>Metamonada</taxon>
        <taxon>Anaeramoebidae</taxon>
        <taxon>Anaeramoeba</taxon>
    </lineage>
</organism>
<comment type="subcellular location">
    <subcellularLocation>
        <location evidence="1">Membrane</location>
        <topology evidence="1">Multi-pass membrane protein</topology>
    </subcellularLocation>
</comment>
<comment type="similarity">
    <text evidence="2">Belongs to the SLC29A/ENT transporter (TC 2.A.57) family.</text>
</comment>
<keyword evidence="14" id="KW-1185">Reference proteome</keyword>
<feature type="domain" description="Calponin-homology (CH)" evidence="12">
    <location>
        <begin position="1822"/>
        <end position="1935"/>
    </location>
</feature>